<feature type="signal peptide" evidence="2">
    <location>
        <begin position="1"/>
        <end position="20"/>
    </location>
</feature>
<evidence type="ECO:0000313" key="4">
    <source>
        <dbReference type="EMBL" id="UUM30539.1"/>
    </source>
</evidence>
<name>A0ABY5LEV8_9VIBR</name>
<keyword evidence="2" id="KW-0732">Signal</keyword>
<feature type="chain" id="PRO_5047036893" evidence="2">
    <location>
        <begin position="21"/>
        <end position="177"/>
    </location>
</feature>
<evidence type="ECO:0000256" key="2">
    <source>
        <dbReference type="SAM" id="SignalP"/>
    </source>
</evidence>
<dbReference type="InterPro" id="IPR025392">
    <property type="entry name" value="DUF4124"/>
</dbReference>
<protein>
    <submittedName>
        <fullName evidence="4">DUF4124 domain-containing protein</fullName>
    </submittedName>
</protein>
<feature type="compositionally biased region" description="Basic and acidic residues" evidence="1">
    <location>
        <begin position="62"/>
        <end position="79"/>
    </location>
</feature>
<sequence length="177" mass="19879">MQWYSIPALLFFFLAPMSLAQTVYTWTDQNGVVHFSDVPNSENVKEIQLPDHERPAPPPQFDKPEEVDPPKPDVKKASDSTKPLELSILSPRHDQALRSNAGMITIHGDLNRKLNIGEQLQLVMDGKKYGAPTHTALWELRNIDRGTHTFIIQAYKDGKVIASSSSITVHLQRATVK</sequence>
<reference evidence="4" key="1">
    <citation type="submission" date="2022-07" db="EMBL/GenBank/DDBJ databases">
        <title>Complete genome of Vibrio japonicus strain JCM 31412T and phylogenomic assessment of the Nereis clade of the genus Vibrio.</title>
        <authorList>
            <person name="Shlafstein M.D."/>
            <person name="Emsley S.A."/>
            <person name="Ushijima B."/>
            <person name="Videau P."/>
            <person name="Saw J.H."/>
        </authorList>
    </citation>
    <scope>NUCLEOTIDE SEQUENCE</scope>
    <source>
        <strain evidence="4">JCM 31412</strain>
    </source>
</reference>
<dbReference type="Proteomes" id="UP001058602">
    <property type="component" value="Chromosome 1"/>
</dbReference>
<feature type="region of interest" description="Disordered" evidence="1">
    <location>
        <begin position="47"/>
        <end position="83"/>
    </location>
</feature>
<keyword evidence="5" id="KW-1185">Reference proteome</keyword>
<evidence type="ECO:0000313" key="5">
    <source>
        <dbReference type="Proteomes" id="UP001058602"/>
    </source>
</evidence>
<accession>A0ABY5LEV8</accession>
<dbReference type="Pfam" id="PF13511">
    <property type="entry name" value="DUF4124"/>
    <property type="match status" value="1"/>
</dbReference>
<dbReference type="RefSeq" id="WP_257084287.1">
    <property type="nucleotide sequence ID" value="NZ_CP102096.1"/>
</dbReference>
<evidence type="ECO:0000259" key="3">
    <source>
        <dbReference type="Pfam" id="PF13511"/>
    </source>
</evidence>
<gene>
    <name evidence="4" type="ORF">NP165_12765</name>
</gene>
<dbReference type="EMBL" id="CP102096">
    <property type="protein sequence ID" value="UUM30539.1"/>
    <property type="molecule type" value="Genomic_DNA"/>
</dbReference>
<organism evidence="4 5">
    <name type="scientific">Vibrio japonicus</name>
    <dbReference type="NCBI Taxonomy" id="1824638"/>
    <lineage>
        <taxon>Bacteria</taxon>
        <taxon>Pseudomonadati</taxon>
        <taxon>Pseudomonadota</taxon>
        <taxon>Gammaproteobacteria</taxon>
        <taxon>Vibrionales</taxon>
        <taxon>Vibrionaceae</taxon>
        <taxon>Vibrio</taxon>
    </lineage>
</organism>
<proteinExistence type="predicted"/>
<evidence type="ECO:0000256" key="1">
    <source>
        <dbReference type="SAM" id="MobiDB-lite"/>
    </source>
</evidence>
<feature type="domain" description="DUF4124" evidence="3">
    <location>
        <begin position="11"/>
        <end position="60"/>
    </location>
</feature>